<dbReference type="InterPro" id="IPR034085">
    <property type="entry name" value="TOG"/>
</dbReference>
<dbReference type="Gene3D" id="1.25.10.10">
    <property type="entry name" value="Leucine-rich Repeat Variant"/>
    <property type="match status" value="4"/>
</dbReference>
<feature type="compositionally biased region" description="Low complexity" evidence="4">
    <location>
        <begin position="1919"/>
        <end position="1937"/>
    </location>
</feature>
<feature type="compositionally biased region" description="Low complexity" evidence="4">
    <location>
        <begin position="1827"/>
        <end position="1852"/>
    </location>
</feature>
<feature type="region of interest" description="Disordered" evidence="4">
    <location>
        <begin position="595"/>
        <end position="741"/>
    </location>
</feature>
<evidence type="ECO:0000256" key="4">
    <source>
        <dbReference type="SAM" id="MobiDB-lite"/>
    </source>
</evidence>
<dbReference type="InterPro" id="IPR045110">
    <property type="entry name" value="XMAP215"/>
</dbReference>
<feature type="domain" description="TOG" evidence="5">
    <location>
        <begin position="106"/>
        <end position="330"/>
    </location>
</feature>
<feature type="region of interest" description="Disordered" evidence="4">
    <location>
        <begin position="1882"/>
        <end position="1937"/>
    </location>
</feature>
<evidence type="ECO:0000256" key="2">
    <source>
        <dbReference type="ARBA" id="ARBA00022490"/>
    </source>
</evidence>
<feature type="compositionally biased region" description="Low complexity" evidence="4">
    <location>
        <begin position="1366"/>
        <end position="1380"/>
    </location>
</feature>
<proteinExistence type="predicted"/>
<dbReference type="SMART" id="SM01349">
    <property type="entry name" value="TOG"/>
    <property type="match status" value="4"/>
</dbReference>
<feature type="compositionally biased region" description="Polar residues" evidence="4">
    <location>
        <begin position="1098"/>
        <end position="1113"/>
    </location>
</feature>
<dbReference type="GO" id="GO:0061863">
    <property type="term" value="F:microtubule plus end polymerase"/>
    <property type="evidence" value="ECO:0007669"/>
    <property type="project" value="InterPro"/>
</dbReference>
<dbReference type="InterPro" id="IPR048491">
    <property type="entry name" value="XMAP215_CLASP_TOG"/>
</dbReference>
<dbReference type="GO" id="GO:0005856">
    <property type="term" value="C:cytoskeleton"/>
    <property type="evidence" value="ECO:0007669"/>
    <property type="project" value="UniProtKB-SubCell"/>
</dbReference>
<feature type="domain" description="TOG" evidence="5">
    <location>
        <begin position="757"/>
        <end position="1001"/>
    </location>
</feature>
<sequence length="2026" mass="215793">MNLSSSWAARSMRPAPFRFSCTSPPVSLPFPLFGCDCTEPNGLIRGFSGLRVGGVSAVSAHHCRLTAALSLFFFSPFSVDGAKTAMSMDDRPVGGGSGPKAFGGGGAAAEAADNFSSCSMAELLAHSNWKARKEGFERVQKDPVKYKKLLLDSLKLVASEGNAMVQEAAIEAIVVVLSECNEAERAQLAEGTLAMVTEKGITGRPKAVQVSQQFIFALVEEGCGGAVFAALLPAFAHKTPKNRLAAAQTATSLVSDYGVRHFPSKEILKAMQPLFSDANAQVRKEAVALCCQCYRYIGANIKSFLTDLRDVQLQELQKQFESITVGERPPKTIKGGGDGGAGKDSSAVAKPIGSLTGDIDATVVDGAGFELLEESAVVSRLPKKFFRVALDKETTWQDRVEYVTEHLVPLLAAPRFRAKDDYHELASMIKEYLVDPQAPLMLLGFKMVQDCARGLRGDFGPHARLYVAPLLDKMKDKKVSVQLHVMKTLEELFTFNCLFMDQCNDEFEQALQSKNPTQRTAVLSFLIRIVDALGDRSRYAKLGRSTGMLTRVVNDEKASIRDVAYVLLDRLVQVFGEAQYKSVLASLDDNQRQNMASAVARGAPAVGPRAAAGRPASSTTTPQSGGPSGATPFNSPAKKVARVEEPAANATGLAPPPRARTASAAGPSAAARRLPTRDGEDEPVSDAGNRVARLPPRNSSLPRGSVASVVSATERGSIGGSRVATSRSSGAEPASGLGASRAAAEDSVALESALPAKMESVTAILGLTHGDSAVLDMVRSREWARRQEGVNKLLAMVQEWTPAQTARAMEHLVVYVRAHPSFREPTFQVFALVAQVFQAALSKVTVLTAAAGYALVSGFTSRLAEPKNKSAVREVCGLVAAKLGQRFAVRHMLDTAAVVKTPKLLQEVCEYVREAVQQQPDSEEAVRDTVEARGALHFVKTVCADVNNTGVRQEAVLLLVALRRSPHVSAAVVERCVASLPPPLPAMYERELNRAPEAGALAASLPPTRGSALPPTRAPAPATPATADLSPPSPIQKRVRTTSQSPGPGTRASTAALPSPSRLSTHRRSLSDAELAPSSVHRTSSVGGIAAPSRLASGRTSSMGPSPRNSSAASPVVSAGLRPILHEISAGADWRDRLNGVRRAEALVAEAPRPLPGHTAVTLLKALQGRFEEANKNIVVDVLRFIPVVVDAAGPEECRAALRQLTPGVLAMLGDQKTALREEARTVAFLAMSVVGLESMLPLLQRPLSSDSNACRQNALEMMARGFEQLPAEATLPRAGMQLLTPAVIASIMDRLLEVRQVAEQVLGWMLGVVGEDAVMHCVQKLKPAEQQAVMPAVERQIEHQRRTTQEVQREEAPRQEPGQRTPPAVTACAAPAVVANGLHDNEESRRTTPRPATPRVSAPGTPRRRSVATTPHEGRPAAAAAAASARQGTSNGTAAPERVPERAAPPRHAHVESTAVAPASPPPPPSRQPPASSSVARKDAPTAPTAPAATATSARVSRASVTAPTAELQSPQRAAPRTPVTPADGSLLAEGNEEMYTVREILAGLRSATSGVALAMCRDFGRHLRAGVDCGTPEVVQVMVERLYDNTRSFDSDLAPALIECLTALFMTPRCAQRCHSQLLFRMMGAFFDCLLSEKFALHEQVIKALNATMLRLLEGCPANDVFSALLSRLTTYSTAYLATGQKGDLKFIQVTVKCVMRVDFAQVGADTTILCCHEYLLQHPPSAFRNLDDLPIRTVKTVLQTATKRHGPSLLTTAEALVGPQNLVAHFIRACLELREKATKEKGDNEQQAIEESRHEQRVSQSPAPTPAKEKSRTSPPPSATPTRAAAAAASAPAATATPSKGSATPSRRKKRVSQHADPNVARAASLNSTAVAASNASFGSQSTPHASSRTLRTPVKEHPRLKDAATVSSQSAPAATTAAAAPPTATGAAPARVADVKKDLTEIFAHIRNHVTSSSGIDELYSFLKESPPTSYGEAFRVQFNRCSEAFRLYIKRKLERKVEEDTAKPASFALPPVIQNLS</sequence>
<dbReference type="Proteomes" id="UP001430356">
    <property type="component" value="Unassembled WGS sequence"/>
</dbReference>
<reference evidence="6 7" key="1">
    <citation type="journal article" date="2021" name="MBio">
        <title>A New Model Trypanosomatid, Novymonas esmeraldas: Genomic Perception of Its 'Candidatus Pandoraea novymonadis' Endosymbiont.</title>
        <authorList>
            <person name="Zakharova A."/>
            <person name="Saura A."/>
            <person name="Butenko A."/>
            <person name="Podesvova L."/>
            <person name="Warmusova S."/>
            <person name="Kostygov A.Y."/>
            <person name="Nenarokova A."/>
            <person name="Lukes J."/>
            <person name="Opperdoes F.R."/>
            <person name="Yurchenko V."/>
        </authorList>
    </citation>
    <scope>NUCLEOTIDE SEQUENCE [LARGE SCALE GENOMIC DNA]</scope>
    <source>
        <strain evidence="6 7">E262AT.01</strain>
    </source>
</reference>
<evidence type="ECO:0000256" key="3">
    <source>
        <dbReference type="ARBA" id="ARBA00023212"/>
    </source>
</evidence>
<feature type="domain" description="TOG" evidence="5">
    <location>
        <begin position="370"/>
        <end position="608"/>
    </location>
</feature>
<name>A0AAW0F3D9_9TRYP</name>
<dbReference type="PANTHER" id="PTHR12609">
    <property type="entry name" value="MICROTUBULE ASSOCIATED PROTEIN XMAP215"/>
    <property type="match status" value="1"/>
</dbReference>
<dbReference type="InterPro" id="IPR011989">
    <property type="entry name" value="ARM-like"/>
</dbReference>
<dbReference type="EMBL" id="JAECZO010000011">
    <property type="protein sequence ID" value="KAK7201055.1"/>
    <property type="molecule type" value="Genomic_DNA"/>
</dbReference>
<evidence type="ECO:0000313" key="7">
    <source>
        <dbReference type="Proteomes" id="UP001430356"/>
    </source>
</evidence>
<dbReference type="GO" id="GO:0007051">
    <property type="term" value="P:spindle organization"/>
    <property type="evidence" value="ECO:0007669"/>
    <property type="project" value="InterPro"/>
</dbReference>
<dbReference type="GO" id="GO:0051010">
    <property type="term" value="F:microtubule plus-end binding"/>
    <property type="evidence" value="ECO:0007669"/>
    <property type="project" value="InterPro"/>
</dbReference>
<feature type="region of interest" description="Disordered" evidence="4">
    <location>
        <begin position="1342"/>
        <end position="1533"/>
    </location>
</feature>
<evidence type="ECO:0000256" key="1">
    <source>
        <dbReference type="ARBA" id="ARBA00004245"/>
    </source>
</evidence>
<feature type="compositionally biased region" description="Basic and acidic residues" evidence="4">
    <location>
        <begin position="1901"/>
        <end position="1910"/>
    </location>
</feature>
<feature type="compositionally biased region" description="Low complexity" evidence="4">
    <location>
        <begin position="659"/>
        <end position="673"/>
    </location>
</feature>
<gene>
    <name evidence="6" type="ORF">NESM_000165500</name>
</gene>
<comment type="subcellular location">
    <subcellularLocation>
        <location evidence="1">Cytoplasm</location>
        <location evidence="1">Cytoskeleton</location>
    </subcellularLocation>
</comment>
<feature type="compositionally biased region" description="Low complexity" evidence="4">
    <location>
        <begin position="1474"/>
        <end position="1509"/>
    </location>
</feature>
<accession>A0AAW0F3D9</accession>
<feature type="domain" description="TOG" evidence="5">
    <location>
        <begin position="1103"/>
        <end position="1347"/>
    </location>
</feature>
<dbReference type="InterPro" id="IPR016024">
    <property type="entry name" value="ARM-type_fold"/>
</dbReference>
<dbReference type="GO" id="GO:0030951">
    <property type="term" value="P:establishment or maintenance of microtubule cytoskeleton polarity"/>
    <property type="evidence" value="ECO:0007669"/>
    <property type="project" value="InterPro"/>
</dbReference>
<protein>
    <recommendedName>
        <fullName evidence="5">TOG domain-containing protein</fullName>
    </recommendedName>
</protein>
<evidence type="ECO:0000259" key="5">
    <source>
        <dbReference type="SMART" id="SM01349"/>
    </source>
</evidence>
<keyword evidence="2" id="KW-0963">Cytoplasm</keyword>
<comment type="caution">
    <text evidence="6">The sequence shown here is derived from an EMBL/GenBank/DDBJ whole genome shotgun (WGS) entry which is preliminary data.</text>
</comment>
<keyword evidence="7" id="KW-1185">Reference proteome</keyword>
<feature type="compositionally biased region" description="Polar residues" evidence="4">
    <location>
        <begin position="1041"/>
        <end position="1053"/>
    </location>
</feature>
<dbReference type="Pfam" id="PF21041">
    <property type="entry name" value="XMAP215_CLASP_TOG"/>
    <property type="match status" value="1"/>
</dbReference>
<feature type="region of interest" description="Disordered" evidence="4">
    <location>
        <begin position="1003"/>
        <end position="1115"/>
    </location>
</feature>
<feature type="compositionally biased region" description="Pro residues" evidence="4">
    <location>
        <begin position="1464"/>
        <end position="1473"/>
    </location>
</feature>
<feature type="compositionally biased region" description="Basic and acidic residues" evidence="4">
    <location>
        <begin position="1785"/>
        <end position="1804"/>
    </location>
</feature>
<feature type="compositionally biased region" description="Polar residues" evidence="4">
    <location>
        <begin position="1882"/>
        <end position="1898"/>
    </location>
</feature>
<feature type="region of interest" description="Disordered" evidence="4">
    <location>
        <begin position="1785"/>
        <end position="1866"/>
    </location>
</feature>
<keyword evidence="3" id="KW-0206">Cytoskeleton</keyword>
<dbReference type="SUPFAM" id="SSF48371">
    <property type="entry name" value="ARM repeat"/>
    <property type="match status" value="1"/>
</dbReference>
<dbReference type="GO" id="GO:0046785">
    <property type="term" value="P:microtubule polymerization"/>
    <property type="evidence" value="ECO:0007669"/>
    <property type="project" value="InterPro"/>
</dbReference>
<evidence type="ECO:0000313" key="6">
    <source>
        <dbReference type="EMBL" id="KAK7201055.1"/>
    </source>
</evidence>
<feature type="compositionally biased region" description="Low complexity" evidence="4">
    <location>
        <begin position="596"/>
        <end position="632"/>
    </location>
</feature>
<feature type="compositionally biased region" description="Basic and acidic residues" evidence="4">
    <location>
        <begin position="1342"/>
        <end position="1359"/>
    </location>
</feature>
<organism evidence="6 7">
    <name type="scientific">Novymonas esmeraldas</name>
    <dbReference type="NCBI Taxonomy" id="1808958"/>
    <lineage>
        <taxon>Eukaryota</taxon>
        <taxon>Discoba</taxon>
        <taxon>Euglenozoa</taxon>
        <taxon>Kinetoplastea</taxon>
        <taxon>Metakinetoplastina</taxon>
        <taxon>Trypanosomatida</taxon>
        <taxon>Trypanosomatidae</taxon>
        <taxon>Novymonas</taxon>
    </lineage>
</organism>